<dbReference type="GO" id="GO:0040029">
    <property type="term" value="P:epigenetic regulation of gene expression"/>
    <property type="evidence" value="ECO:0007669"/>
    <property type="project" value="TreeGrafter"/>
</dbReference>
<dbReference type="FunFam" id="3.40.800.20:FF:000014">
    <property type="entry name" value="Histone deacetylase 15"/>
    <property type="match status" value="1"/>
</dbReference>
<protein>
    <recommendedName>
        <fullName evidence="4">histone deacetylase</fullName>
        <ecNumber evidence="4">3.5.1.98</ecNumber>
    </recommendedName>
</protein>
<comment type="subcellular location">
    <subcellularLocation>
        <location evidence="2">Nucleus</location>
    </subcellularLocation>
</comment>
<comment type="catalytic activity">
    <reaction evidence="13">
        <text>N(6)-acetyl-L-lysyl-[histone] + H2O = L-lysyl-[histone] + acetate</text>
        <dbReference type="Rhea" id="RHEA:58196"/>
        <dbReference type="Rhea" id="RHEA-COMP:9845"/>
        <dbReference type="Rhea" id="RHEA-COMP:11338"/>
        <dbReference type="ChEBI" id="CHEBI:15377"/>
        <dbReference type="ChEBI" id="CHEBI:29969"/>
        <dbReference type="ChEBI" id="CHEBI:30089"/>
        <dbReference type="ChEBI" id="CHEBI:61930"/>
        <dbReference type="EC" id="3.5.1.98"/>
    </reaction>
    <physiologicalReaction direction="left-to-right" evidence="13">
        <dbReference type="Rhea" id="RHEA:58197"/>
    </physiologicalReaction>
</comment>
<accession>A0A8J5FLH2</accession>
<reference evidence="15 16" key="1">
    <citation type="submission" date="2020-08" db="EMBL/GenBank/DDBJ databases">
        <title>Plant Genome Project.</title>
        <authorList>
            <person name="Zhang R.-G."/>
        </authorList>
    </citation>
    <scope>NUCLEOTIDE SEQUENCE [LARGE SCALE GENOMIC DNA]</scope>
    <source>
        <tissue evidence="15">Rhizome</tissue>
    </source>
</reference>
<proteinExistence type="inferred from homology"/>
<keyword evidence="16" id="KW-1185">Reference proteome</keyword>
<evidence type="ECO:0000313" key="15">
    <source>
        <dbReference type="EMBL" id="KAG6486472.1"/>
    </source>
</evidence>
<evidence type="ECO:0000256" key="1">
    <source>
        <dbReference type="ARBA" id="ARBA00001947"/>
    </source>
</evidence>
<sequence>MAAPPGDNERPRVGLLYDERMCAHTTPDGEIHPECPERIRSIWKKLESEGIPQRCIILDAKMAEDKHIAYVHSAKHIKLIKSISSKEFDSRRQRIASKFNSIYLNKGSSEAAYLAAGSVIEVSEKVAKGDINSGIAIVRPPGHHAEPDEAMGFCLFNNVAIAANFLLNEKPELGIKKILIVDWDVHHGNGTQKMFYDDPRVLFFSVHRFDYGSFYPSGDDGAYFMIGEGPGAGYNINIPWEHGQCGDSDYVAAWDHILIPVAKAYNPDIILVSAGFDAAIDDPLGGCCVTPYGYSLLLEKLMPFAQGKIVMALEGGYNLNSIANSVLSCAKILLHEEVVGSSRSPAFESTWDILKAVRHELKGYWPALNIKLPQSLLASRGRPRPPEVTYSSSESEVEMDKGINTAENVEDGKFAEDLILPLSKLDLDEDCDGINASSKLQIEGHSSQCESCHDPQTLIPSDIIASSFTWRSSLSKIEVWYASYGSNMWKPRFLCYIEGGKTGEEIMEGLRFGMEDVVEKEDWWQEKEEVLLLAFRNGRRVVQGMTVPCSGSLDKSLPRSIIWKVLPHRLLFGRSYTRTWGKGGVAFLNPERDTSEKAHLCMYRITLEQFNDVLAQENSLHQEDGAIQRMVSPLLDVDILNYVAKNKSTRLETIKDGWYSTVLYLGEEDNVPILTMTCSASDIQCFKSGEFPTSAPSRDYMNTLVNGLVEGKQLTEAAATAYVDDAASRRL</sequence>
<evidence type="ECO:0000256" key="10">
    <source>
        <dbReference type="ARBA" id="ARBA00023015"/>
    </source>
</evidence>
<dbReference type="Pfam" id="PF00850">
    <property type="entry name" value="Hist_deacetyl"/>
    <property type="match status" value="1"/>
</dbReference>
<evidence type="ECO:0000256" key="3">
    <source>
        <dbReference type="ARBA" id="ARBA00007738"/>
    </source>
</evidence>
<feature type="domain" description="Histone deacetylase" evidence="14">
    <location>
        <begin position="32"/>
        <end position="332"/>
    </location>
</feature>
<keyword evidence="5" id="KW-0678">Repressor</keyword>
<keyword evidence="6" id="KW-0479">Metal-binding</keyword>
<dbReference type="InterPro" id="IPR037138">
    <property type="entry name" value="His_deacetylse_dom_sf"/>
</dbReference>
<evidence type="ECO:0000256" key="7">
    <source>
        <dbReference type="ARBA" id="ARBA00022801"/>
    </source>
</evidence>
<dbReference type="GO" id="GO:0141221">
    <property type="term" value="F:histone deacetylase activity, hydrolytic mechanism"/>
    <property type="evidence" value="ECO:0007669"/>
    <property type="project" value="UniProtKB-EC"/>
</dbReference>
<keyword evidence="10" id="KW-0805">Transcription regulation</keyword>
<dbReference type="PANTHER" id="PTHR10625">
    <property type="entry name" value="HISTONE DEACETYLASE HDAC1-RELATED"/>
    <property type="match status" value="1"/>
</dbReference>
<keyword evidence="11" id="KW-0804">Transcription</keyword>
<dbReference type="GO" id="GO:0050793">
    <property type="term" value="P:regulation of developmental process"/>
    <property type="evidence" value="ECO:0007669"/>
    <property type="project" value="UniProtKB-ARBA"/>
</dbReference>
<dbReference type="InterPro" id="IPR023801">
    <property type="entry name" value="His_deacetylse_dom"/>
</dbReference>
<name>A0A8J5FLH2_ZINOF</name>
<dbReference type="SUPFAM" id="SSF52768">
    <property type="entry name" value="Arginase/deacetylase"/>
    <property type="match status" value="1"/>
</dbReference>
<keyword evidence="7" id="KW-0378">Hydrolase</keyword>
<evidence type="ECO:0000256" key="6">
    <source>
        <dbReference type="ARBA" id="ARBA00022723"/>
    </source>
</evidence>
<dbReference type="InterPro" id="IPR023696">
    <property type="entry name" value="Ureohydrolase_dom_sf"/>
</dbReference>
<dbReference type="PANTHER" id="PTHR10625:SF25">
    <property type="entry name" value="HISTONE DEACETYLASE 18-RELATED"/>
    <property type="match status" value="1"/>
</dbReference>
<evidence type="ECO:0000256" key="13">
    <source>
        <dbReference type="ARBA" id="ARBA00049416"/>
    </source>
</evidence>
<dbReference type="AlphaFoldDB" id="A0A8J5FLH2"/>
<dbReference type="EMBL" id="JACMSC010000015">
    <property type="protein sequence ID" value="KAG6486472.1"/>
    <property type="molecule type" value="Genomic_DNA"/>
</dbReference>
<dbReference type="Proteomes" id="UP000734854">
    <property type="component" value="Unassembled WGS sequence"/>
</dbReference>
<keyword evidence="8" id="KW-0862">Zinc</keyword>
<keyword evidence="12" id="KW-0539">Nucleus</keyword>
<dbReference type="Gene3D" id="3.10.490.10">
    <property type="entry name" value="Gamma-glutamyl cyclotransferase-like"/>
    <property type="match status" value="1"/>
</dbReference>
<evidence type="ECO:0000256" key="4">
    <source>
        <dbReference type="ARBA" id="ARBA00012111"/>
    </source>
</evidence>
<dbReference type="GO" id="GO:0005737">
    <property type="term" value="C:cytoplasm"/>
    <property type="evidence" value="ECO:0007669"/>
    <property type="project" value="UniProtKB-ARBA"/>
</dbReference>
<evidence type="ECO:0000256" key="11">
    <source>
        <dbReference type="ARBA" id="ARBA00023163"/>
    </source>
</evidence>
<dbReference type="GO" id="GO:0046872">
    <property type="term" value="F:metal ion binding"/>
    <property type="evidence" value="ECO:0007669"/>
    <property type="project" value="UniProtKB-KW"/>
</dbReference>
<evidence type="ECO:0000256" key="9">
    <source>
        <dbReference type="ARBA" id="ARBA00022853"/>
    </source>
</evidence>
<evidence type="ECO:0000313" key="16">
    <source>
        <dbReference type="Proteomes" id="UP000734854"/>
    </source>
</evidence>
<evidence type="ECO:0000259" key="14">
    <source>
        <dbReference type="Pfam" id="PF00850"/>
    </source>
</evidence>
<dbReference type="Gene3D" id="3.40.800.20">
    <property type="entry name" value="Histone deacetylase domain"/>
    <property type="match status" value="1"/>
</dbReference>
<dbReference type="EC" id="3.5.1.98" evidence="4"/>
<dbReference type="InterPro" id="IPR000286">
    <property type="entry name" value="HDACs"/>
</dbReference>
<evidence type="ECO:0000256" key="12">
    <source>
        <dbReference type="ARBA" id="ARBA00023242"/>
    </source>
</evidence>
<keyword evidence="9" id="KW-0156">Chromatin regulator</keyword>
<evidence type="ECO:0000256" key="2">
    <source>
        <dbReference type="ARBA" id="ARBA00004123"/>
    </source>
</evidence>
<evidence type="ECO:0000256" key="5">
    <source>
        <dbReference type="ARBA" id="ARBA00022491"/>
    </source>
</evidence>
<gene>
    <name evidence="15" type="ORF">ZIOFF_055048</name>
</gene>
<dbReference type="GO" id="GO:0000118">
    <property type="term" value="C:histone deacetylase complex"/>
    <property type="evidence" value="ECO:0007669"/>
    <property type="project" value="TreeGrafter"/>
</dbReference>
<evidence type="ECO:0000256" key="8">
    <source>
        <dbReference type="ARBA" id="ARBA00022833"/>
    </source>
</evidence>
<organism evidence="15 16">
    <name type="scientific">Zingiber officinale</name>
    <name type="common">Ginger</name>
    <name type="synonym">Amomum zingiber</name>
    <dbReference type="NCBI Taxonomy" id="94328"/>
    <lineage>
        <taxon>Eukaryota</taxon>
        <taxon>Viridiplantae</taxon>
        <taxon>Streptophyta</taxon>
        <taxon>Embryophyta</taxon>
        <taxon>Tracheophyta</taxon>
        <taxon>Spermatophyta</taxon>
        <taxon>Magnoliopsida</taxon>
        <taxon>Liliopsida</taxon>
        <taxon>Zingiberales</taxon>
        <taxon>Zingiberaceae</taxon>
        <taxon>Zingiber</taxon>
    </lineage>
</organism>
<comment type="caution">
    <text evidence="15">The sequence shown here is derived from an EMBL/GenBank/DDBJ whole genome shotgun (WGS) entry which is preliminary data.</text>
</comment>
<comment type="cofactor">
    <cofactor evidence="1">
        <name>Zn(2+)</name>
        <dbReference type="ChEBI" id="CHEBI:29105"/>
    </cofactor>
</comment>
<comment type="similarity">
    <text evidence="3">Belongs to the histone deacetylase family. HD type 2 subfamily.</text>
</comment>
<dbReference type="PRINTS" id="PR01270">
    <property type="entry name" value="HDASUPER"/>
</dbReference>